<dbReference type="SUPFAM" id="SSF52540">
    <property type="entry name" value="P-loop containing nucleoside triphosphate hydrolases"/>
    <property type="match status" value="1"/>
</dbReference>
<dbReference type="PANTHER" id="PTHR43335">
    <property type="entry name" value="ABC TRANSPORTER, ATP-BINDING PROTEIN"/>
    <property type="match status" value="1"/>
</dbReference>
<gene>
    <name evidence="6" type="ORF">C451_20522</name>
</gene>
<dbReference type="RefSeq" id="WP_007743615.1">
    <property type="nucleotide sequence ID" value="NZ_AOMF01000193.1"/>
</dbReference>
<dbReference type="InterPro" id="IPR027417">
    <property type="entry name" value="P-loop_NTPase"/>
</dbReference>
<dbReference type="eggNOG" id="arCOG00194">
    <property type="taxonomic scope" value="Archaea"/>
</dbReference>
<organism evidence="6 7">
    <name type="scientific">Halococcus thailandensis JCM 13552</name>
    <dbReference type="NCBI Taxonomy" id="1227457"/>
    <lineage>
        <taxon>Archaea</taxon>
        <taxon>Methanobacteriati</taxon>
        <taxon>Methanobacteriota</taxon>
        <taxon>Stenosarchaea group</taxon>
        <taxon>Halobacteria</taxon>
        <taxon>Halobacteriales</taxon>
        <taxon>Halococcaceae</taxon>
        <taxon>Halococcus</taxon>
    </lineage>
</organism>
<comment type="similarity">
    <text evidence="1">Belongs to the ABC transporter superfamily.</text>
</comment>
<reference evidence="6 7" key="1">
    <citation type="journal article" date="2014" name="PLoS Genet.">
        <title>Phylogenetically driven sequencing of extremely halophilic archaea reveals strategies for static and dynamic osmo-response.</title>
        <authorList>
            <person name="Becker E.A."/>
            <person name="Seitzer P.M."/>
            <person name="Tritt A."/>
            <person name="Larsen D."/>
            <person name="Krusor M."/>
            <person name="Yao A.I."/>
            <person name="Wu D."/>
            <person name="Madern D."/>
            <person name="Eisen J.A."/>
            <person name="Darling A.E."/>
            <person name="Facciotti M.T."/>
        </authorList>
    </citation>
    <scope>NUCLEOTIDE SEQUENCE [LARGE SCALE GENOMIC DNA]</scope>
    <source>
        <strain evidence="6 7">JCM 13552</strain>
    </source>
</reference>
<sequence>MAAIELNDVTKRYDDITALQELCLTVTEGEIYGFLGPNGAGKSTTINILLDFARLTTGHVEVLGYDAQQESQRIRDHIGVLPEGFSIYDRLTGRQHLEFAIESKDADDDPDALADRVGIDDAIDRKAGGYSKGMAQRLALGMALVGDPDLLLLDEPSTGLDPNGAREMREIIRAECDRGATVFFSSHILGQVEAICDRVGILRDGTLVAEDTVEGLRDATQTESTLVIDVDQVPDGTSSAVRTLSGVSEVSTENTSLTVSCLDSVKTEVLNTVENEGASIQDFTTEDTSLEDLFAAYTQDEQLSEAQA</sequence>
<keyword evidence="2" id="KW-0813">Transport</keyword>
<dbReference type="InterPro" id="IPR003593">
    <property type="entry name" value="AAA+_ATPase"/>
</dbReference>
<dbReference type="Gene3D" id="3.40.50.300">
    <property type="entry name" value="P-loop containing nucleotide triphosphate hydrolases"/>
    <property type="match status" value="1"/>
</dbReference>
<dbReference type="InterPro" id="IPR017871">
    <property type="entry name" value="ABC_transporter-like_CS"/>
</dbReference>
<dbReference type="AlphaFoldDB" id="M0MVF6"/>
<comment type="caution">
    <text evidence="6">The sequence shown here is derived from an EMBL/GenBank/DDBJ whole genome shotgun (WGS) entry which is preliminary data.</text>
</comment>
<dbReference type="PROSITE" id="PS50893">
    <property type="entry name" value="ABC_TRANSPORTER_2"/>
    <property type="match status" value="1"/>
</dbReference>
<evidence type="ECO:0000259" key="5">
    <source>
        <dbReference type="PROSITE" id="PS50893"/>
    </source>
</evidence>
<dbReference type="PROSITE" id="PS00211">
    <property type="entry name" value="ABC_TRANSPORTER_1"/>
    <property type="match status" value="1"/>
</dbReference>
<keyword evidence="3" id="KW-0547">Nucleotide-binding</keyword>
<dbReference type="PANTHER" id="PTHR43335:SF4">
    <property type="entry name" value="ABC TRANSPORTER, ATP-BINDING PROTEIN"/>
    <property type="match status" value="1"/>
</dbReference>
<dbReference type="CDD" id="cd03230">
    <property type="entry name" value="ABC_DR_subfamily_A"/>
    <property type="match status" value="1"/>
</dbReference>
<dbReference type="EMBL" id="AOMF01000193">
    <property type="protein sequence ID" value="EMA48410.1"/>
    <property type="molecule type" value="Genomic_DNA"/>
</dbReference>
<proteinExistence type="inferred from homology"/>
<dbReference type="GO" id="GO:0016887">
    <property type="term" value="F:ATP hydrolysis activity"/>
    <property type="evidence" value="ECO:0007669"/>
    <property type="project" value="InterPro"/>
</dbReference>
<evidence type="ECO:0000256" key="3">
    <source>
        <dbReference type="ARBA" id="ARBA00022741"/>
    </source>
</evidence>
<dbReference type="InterPro" id="IPR003439">
    <property type="entry name" value="ABC_transporter-like_ATP-bd"/>
</dbReference>
<dbReference type="OrthoDB" id="87732at2157"/>
<dbReference type="GO" id="GO:0005524">
    <property type="term" value="F:ATP binding"/>
    <property type="evidence" value="ECO:0007669"/>
    <property type="project" value="UniProtKB-KW"/>
</dbReference>
<dbReference type="Pfam" id="PF00005">
    <property type="entry name" value="ABC_tran"/>
    <property type="match status" value="1"/>
</dbReference>
<evidence type="ECO:0000256" key="1">
    <source>
        <dbReference type="ARBA" id="ARBA00005417"/>
    </source>
</evidence>
<keyword evidence="7" id="KW-1185">Reference proteome</keyword>
<evidence type="ECO:0000313" key="7">
    <source>
        <dbReference type="Proteomes" id="UP000011680"/>
    </source>
</evidence>
<feature type="domain" description="ABC transporter" evidence="5">
    <location>
        <begin position="4"/>
        <end position="229"/>
    </location>
</feature>
<keyword evidence="4" id="KW-0067">ATP-binding</keyword>
<dbReference type="SMART" id="SM00382">
    <property type="entry name" value="AAA"/>
    <property type="match status" value="1"/>
</dbReference>
<evidence type="ECO:0000313" key="6">
    <source>
        <dbReference type="EMBL" id="EMA48410.1"/>
    </source>
</evidence>
<evidence type="ECO:0000256" key="4">
    <source>
        <dbReference type="ARBA" id="ARBA00022840"/>
    </source>
</evidence>
<accession>M0MVF6</accession>
<dbReference type="PATRIC" id="fig|1227457.3.peg.3987"/>
<protein>
    <submittedName>
        <fullName evidence="6">ABC transporter</fullName>
    </submittedName>
</protein>
<name>M0MVF6_9EURY</name>
<dbReference type="STRING" id="1227457.C451_20522"/>
<dbReference type="Proteomes" id="UP000011680">
    <property type="component" value="Unassembled WGS sequence"/>
</dbReference>
<evidence type="ECO:0000256" key="2">
    <source>
        <dbReference type="ARBA" id="ARBA00022448"/>
    </source>
</evidence>